<accession>A0AAE1TAH3</accession>
<dbReference type="Pfam" id="PF03372">
    <property type="entry name" value="Exo_endo_phos"/>
    <property type="match status" value="1"/>
</dbReference>
<dbReference type="Gene3D" id="3.60.10.10">
    <property type="entry name" value="Endonuclease/exonuclease/phosphatase"/>
    <property type="match status" value="1"/>
</dbReference>
<dbReference type="GO" id="GO:0003824">
    <property type="term" value="F:catalytic activity"/>
    <property type="evidence" value="ECO:0007669"/>
    <property type="project" value="InterPro"/>
</dbReference>
<dbReference type="InterPro" id="IPR036691">
    <property type="entry name" value="Endo/exonu/phosph_ase_sf"/>
</dbReference>
<proteinExistence type="predicted"/>
<comment type="caution">
    <text evidence="2">The sequence shown here is derived from an EMBL/GenBank/DDBJ whole genome shotgun (WGS) entry which is preliminary data.</text>
</comment>
<name>A0AAE1TAH3_9LAMI</name>
<evidence type="ECO:0000313" key="2">
    <source>
        <dbReference type="EMBL" id="KAK4384077.1"/>
    </source>
</evidence>
<reference evidence="2" key="1">
    <citation type="submission" date="2020-06" db="EMBL/GenBank/DDBJ databases">
        <authorList>
            <person name="Li T."/>
            <person name="Hu X."/>
            <person name="Zhang T."/>
            <person name="Song X."/>
            <person name="Zhang H."/>
            <person name="Dai N."/>
            <person name="Sheng W."/>
            <person name="Hou X."/>
            <person name="Wei L."/>
        </authorList>
    </citation>
    <scope>NUCLEOTIDE SEQUENCE</scope>
    <source>
        <strain evidence="2">K16</strain>
        <tissue evidence="2">Leaf</tissue>
    </source>
</reference>
<gene>
    <name evidence="2" type="ORF">Sango_3093900</name>
</gene>
<keyword evidence="3" id="KW-1185">Reference proteome</keyword>
<reference evidence="2" key="2">
    <citation type="journal article" date="2024" name="Plant">
        <title>Genomic evolution and insights into agronomic trait innovations of Sesamum species.</title>
        <authorList>
            <person name="Miao H."/>
            <person name="Wang L."/>
            <person name="Qu L."/>
            <person name="Liu H."/>
            <person name="Sun Y."/>
            <person name="Le M."/>
            <person name="Wang Q."/>
            <person name="Wei S."/>
            <person name="Zheng Y."/>
            <person name="Lin W."/>
            <person name="Duan Y."/>
            <person name="Cao H."/>
            <person name="Xiong S."/>
            <person name="Wang X."/>
            <person name="Wei L."/>
            <person name="Li C."/>
            <person name="Ma Q."/>
            <person name="Ju M."/>
            <person name="Zhao R."/>
            <person name="Li G."/>
            <person name="Mu C."/>
            <person name="Tian Q."/>
            <person name="Mei H."/>
            <person name="Zhang T."/>
            <person name="Gao T."/>
            <person name="Zhang H."/>
        </authorList>
    </citation>
    <scope>NUCLEOTIDE SEQUENCE</scope>
    <source>
        <strain evidence="2">K16</strain>
    </source>
</reference>
<evidence type="ECO:0000313" key="3">
    <source>
        <dbReference type="Proteomes" id="UP001289374"/>
    </source>
</evidence>
<evidence type="ECO:0000259" key="1">
    <source>
        <dbReference type="Pfam" id="PF03372"/>
    </source>
</evidence>
<dbReference type="PANTHER" id="PTHR33710:SF13">
    <property type="entry name" value="ENDONUCLEASE_EXONUCLEASE_PHOSPHATASE FAMILY PROTEIN"/>
    <property type="match status" value="1"/>
</dbReference>
<feature type="domain" description="Endonuclease/exonuclease/phosphatase" evidence="1">
    <location>
        <begin position="132"/>
        <end position="328"/>
    </location>
</feature>
<dbReference type="SUPFAM" id="SSF56219">
    <property type="entry name" value="DNase I-like"/>
    <property type="match status" value="1"/>
</dbReference>
<dbReference type="EMBL" id="JACGWL010000338">
    <property type="protein sequence ID" value="KAK4384077.1"/>
    <property type="molecule type" value="Genomic_DNA"/>
</dbReference>
<dbReference type="InterPro" id="IPR005135">
    <property type="entry name" value="Endo/exonuclease/phosphatase"/>
</dbReference>
<dbReference type="PANTHER" id="PTHR33710">
    <property type="entry name" value="BNAC02G09200D PROTEIN"/>
    <property type="match status" value="1"/>
</dbReference>
<sequence length="446" mass="51495">MLDFNSELPKHLVVISPVLRNGKEDPKRIDVEYEWLPQRCKNCCSLGHVSATCPANMIKTVAPPIKIFVKKQSSQLVSNKPEQSLRSTEDFRGSQQRNVRLRLRTKYQWALRIAARWRVVHDQIGIMECSGLNGPDHQRAVDQLVRDHKLSFLGLIETRVTQAHVQRTRRHLLNHWSWFEDYSGPGGRIWITWNPMEVDVDILEVGSVYPLSSIQQKMHTKCLITVVYGDYDIIPRRVLWSTLRTLSTGIVDEPWLVLGDFNAVIADSEVCGRAADTSASMTEYCNCIRDTGLVQLPFTGCPFTWHNCSDGTRSLWKRLDRMLVNLHGWIMAERAIFRFDNYLVQLPGFLESVESIWKHRFIGTAMYNVVCKLKNLKAVFRRQQKQTGDLTNNVKKAKCFLDKAQELFDKHKEDLFLNLVKCCRQVYATAVKLEISMLQQRPNFDG</sequence>
<protein>
    <recommendedName>
        <fullName evidence="1">Endonuclease/exonuclease/phosphatase domain-containing protein</fullName>
    </recommendedName>
</protein>
<dbReference type="AlphaFoldDB" id="A0AAE1TAH3"/>
<dbReference type="Proteomes" id="UP001289374">
    <property type="component" value="Unassembled WGS sequence"/>
</dbReference>
<organism evidence="2 3">
    <name type="scientific">Sesamum angolense</name>
    <dbReference type="NCBI Taxonomy" id="2727404"/>
    <lineage>
        <taxon>Eukaryota</taxon>
        <taxon>Viridiplantae</taxon>
        <taxon>Streptophyta</taxon>
        <taxon>Embryophyta</taxon>
        <taxon>Tracheophyta</taxon>
        <taxon>Spermatophyta</taxon>
        <taxon>Magnoliopsida</taxon>
        <taxon>eudicotyledons</taxon>
        <taxon>Gunneridae</taxon>
        <taxon>Pentapetalae</taxon>
        <taxon>asterids</taxon>
        <taxon>lamiids</taxon>
        <taxon>Lamiales</taxon>
        <taxon>Pedaliaceae</taxon>
        <taxon>Sesamum</taxon>
    </lineage>
</organism>